<dbReference type="AlphaFoldDB" id="A0A9W8CSH3"/>
<dbReference type="PROSITE" id="PS51542">
    <property type="entry name" value="FYRN"/>
    <property type="match status" value="1"/>
</dbReference>
<proteinExistence type="predicted"/>
<keyword evidence="2" id="KW-0539">Nucleus</keyword>
<evidence type="ECO:0000256" key="2">
    <source>
        <dbReference type="ARBA" id="ARBA00023242"/>
    </source>
</evidence>
<evidence type="ECO:0000256" key="3">
    <source>
        <dbReference type="SAM" id="MobiDB-lite"/>
    </source>
</evidence>
<feature type="region of interest" description="Disordered" evidence="3">
    <location>
        <begin position="518"/>
        <end position="537"/>
    </location>
</feature>
<dbReference type="Gene3D" id="3.30.160.360">
    <property type="match status" value="1"/>
</dbReference>
<sequence>DNTRLASLLEEAQNKIKQLQLEKSGGSDSTEPSGCSSPTCSATLTAVSGQSTNIRNHSVVVDDALPTPQTAPVSILAVGDIHTSSVAGSTGSTGGLNDGLQRDYRRKLPSPLAIARHSYGRDGQQYQYSPRSPHSLSPYSHTRGRAYERGSMPGSQQVHHARPNPEALRSPNSLGLLGYPEPPDRYSPSLGAGAGPAGSYNPNGSNRHNLLVPHPLPSLSRGHPEISALGHPAPPLARTSYIGPDGDADIDADIDARASISGNSSGPSAEIAQRPPGKRRKRHHDIASKVRSVQPVPQDKAGNYEMPVQVGILTVLNLGHVVWDRDAYHNERYIWPVGYTVQREYYSMRDPNRQVIYTCWITDGGEAPLFHVEAEDMSESPIVAPTATGAWTTVLRAVNKIRQREHSNSASGPDYFGFSHPTIAKMIQDLPGTDRCRTYITQHFVSMKDRHVRGVIKKGRGGRPSVEMLSRGQRALMASTSTSKSAWSHADVGGYDHGGAVPSPASYSSERISVATLTGGVASRNGSSGNRRSLGQQ</sequence>
<evidence type="ECO:0000256" key="1">
    <source>
        <dbReference type="ARBA" id="ARBA00004123"/>
    </source>
</evidence>
<dbReference type="EMBL" id="JANBOJ010000146">
    <property type="protein sequence ID" value="KAJ1721827.1"/>
    <property type="molecule type" value="Genomic_DNA"/>
</dbReference>
<feature type="region of interest" description="Disordered" evidence="3">
    <location>
        <begin position="117"/>
        <end position="209"/>
    </location>
</feature>
<dbReference type="PANTHER" id="PTHR22715">
    <property type="entry name" value="TRANSFORMING GROWTH FACTOR BETA REGULATED GENE 1"/>
    <property type="match status" value="1"/>
</dbReference>
<name>A0A9W8CSH3_9FUNG</name>
<dbReference type="SMART" id="SM00542">
    <property type="entry name" value="FYRC"/>
    <property type="match status" value="1"/>
</dbReference>
<evidence type="ECO:0000313" key="4">
    <source>
        <dbReference type="EMBL" id="KAJ1721827.1"/>
    </source>
</evidence>
<dbReference type="Proteomes" id="UP001149813">
    <property type="component" value="Unassembled WGS sequence"/>
</dbReference>
<organism evidence="4 5">
    <name type="scientific">Coemansia erecta</name>
    <dbReference type="NCBI Taxonomy" id="147472"/>
    <lineage>
        <taxon>Eukaryota</taxon>
        <taxon>Fungi</taxon>
        <taxon>Fungi incertae sedis</taxon>
        <taxon>Zoopagomycota</taxon>
        <taxon>Kickxellomycotina</taxon>
        <taxon>Kickxellomycetes</taxon>
        <taxon>Kickxellales</taxon>
        <taxon>Kickxellaceae</taxon>
        <taxon>Coemansia</taxon>
    </lineage>
</organism>
<dbReference type="PANTHER" id="PTHR22715:SF0">
    <property type="entry name" value="TRANSFORMING GROWTH FACTOR BETA REGULATOR 1"/>
    <property type="match status" value="1"/>
</dbReference>
<dbReference type="Pfam" id="PF05964">
    <property type="entry name" value="FYRN"/>
    <property type="match status" value="1"/>
</dbReference>
<dbReference type="GO" id="GO:0005634">
    <property type="term" value="C:nucleus"/>
    <property type="evidence" value="ECO:0007669"/>
    <property type="project" value="UniProtKB-SubCell"/>
</dbReference>
<feature type="region of interest" description="Disordered" evidence="3">
    <location>
        <begin position="19"/>
        <end position="38"/>
    </location>
</feature>
<keyword evidence="5" id="KW-1185">Reference proteome</keyword>
<dbReference type="InterPro" id="IPR003888">
    <property type="entry name" value="FYrich_N"/>
</dbReference>
<dbReference type="OrthoDB" id="285793at2759"/>
<evidence type="ECO:0008006" key="6">
    <source>
        <dbReference type="Google" id="ProtNLM"/>
    </source>
</evidence>
<dbReference type="SMART" id="SM00541">
    <property type="entry name" value="FYRN"/>
    <property type="match status" value="1"/>
</dbReference>
<gene>
    <name evidence="4" type="ORF">LPJ53_003684</name>
</gene>
<comment type="subcellular location">
    <subcellularLocation>
        <location evidence="1">Nucleus</location>
    </subcellularLocation>
</comment>
<accession>A0A9W8CSH3</accession>
<feature type="region of interest" description="Disordered" evidence="3">
    <location>
        <begin position="258"/>
        <end position="287"/>
    </location>
</feature>
<reference evidence="4" key="1">
    <citation type="submission" date="2022-07" db="EMBL/GenBank/DDBJ databases">
        <title>Phylogenomic reconstructions and comparative analyses of Kickxellomycotina fungi.</title>
        <authorList>
            <person name="Reynolds N.K."/>
            <person name="Stajich J.E."/>
            <person name="Barry K."/>
            <person name="Grigoriev I.V."/>
            <person name="Crous P."/>
            <person name="Smith M.E."/>
        </authorList>
    </citation>
    <scope>NUCLEOTIDE SEQUENCE</scope>
    <source>
        <strain evidence="4">NBRC 32514</strain>
    </source>
</reference>
<feature type="non-terminal residue" evidence="4">
    <location>
        <position position="1"/>
    </location>
</feature>
<dbReference type="GO" id="GO:0051726">
    <property type="term" value="P:regulation of cell cycle"/>
    <property type="evidence" value="ECO:0007669"/>
    <property type="project" value="TreeGrafter"/>
</dbReference>
<protein>
    <recommendedName>
        <fullName evidence="6">FYR N-terminal domain-containing protein</fullName>
    </recommendedName>
</protein>
<comment type="caution">
    <text evidence="4">The sequence shown here is derived from an EMBL/GenBank/DDBJ whole genome shotgun (WGS) entry which is preliminary data.</text>
</comment>
<dbReference type="PROSITE" id="PS51543">
    <property type="entry name" value="FYRC"/>
    <property type="match status" value="1"/>
</dbReference>
<dbReference type="InterPro" id="IPR040092">
    <property type="entry name" value="TBRG1"/>
</dbReference>
<dbReference type="Pfam" id="PF05965">
    <property type="entry name" value="FYRC"/>
    <property type="match status" value="1"/>
</dbReference>
<evidence type="ECO:0000313" key="5">
    <source>
        <dbReference type="Proteomes" id="UP001149813"/>
    </source>
</evidence>
<feature type="compositionally biased region" description="Polar residues" evidence="3">
    <location>
        <begin position="26"/>
        <end position="38"/>
    </location>
</feature>
<feature type="compositionally biased region" description="Low complexity" evidence="3">
    <location>
        <begin position="523"/>
        <end position="537"/>
    </location>
</feature>
<dbReference type="InterPro" id="IPR003889">
    <property type="entry name" value="FYrich_C"/>
</dbReference>
<feature type="compositionally biased region" description="Polar residues" evidence="3">
    <location>
        <begin position="124"/>
        <end position="140"/>
    </location>
</feature>